<evidence type="ECO:0000256" key="4">
    <source>
        <dbReference type="ARBA" id="ARBA00035204"/>
    </source>
</evidence>
<dbReference type="HAMAP" id="MF_00374">
    <property type="entry name" value="Ribosomal_uL29"/>
    <property type="match status" value="1"/>
</dbReference>
<keyword evidence="2 5" id="KW-0689">Ribosomal protein</keyword>
<dbReference type="NCBIfam" id="TIGR00012">
    <property type="entry name" value="L29"/>
    <property type="match status" value="1"/>
</dbReference>
<dbReference type="InterPro" id="IPR001854">
    <property type="entry name" value="Ribosomal_uL29"/>
</dbReference>
<dbReference type="PANTHER" id="PTHR10916">
    <property type="entry name" value="60S RIBOSOMAL PROTEIN L35/50S RIBOSOMAL PROTEIN L29"/>
    <property type="match status" value="1"/>
</dbReference>
<protein>
    <recommendedName>
        <fullName evidence="4 5">Large ribosomal subunit protein uL29</fullName>
    </recommendedName>
</protein>
<organism evidence="6 7">
    <name type="scientific">Ferrimicrobium acidiphilum</name>
    <dbReference type="NCBI Taxonomy" id="121039"/>
    <lineage>
        <taxon>Bacteria</taxon>
        <taxon>Bacillati</taxon>
        <taxon>Actinomycetota</taxon>
        <taxon>Acidimicrobiia</taxon>
        <taxon>Acidimicrobiales</taxon>
        <taxon>Acidimicrobiaceae</taxon>
        <taxon>Ferrimicrobium</taxon>
    </lineage>
</organism>
<evidence type="ECO:0000313" key="6">
    <source>
        <dbReference type="EMBL" id="MEX6428523.1"/>
    </source>
</evidence>
<dbReference type="GO" id="GO:0005840">
    <property type="term" value="C:ribosome"/>
    <property type="evidence" value="ECO:0007669"/>
    <property type="project" value="UniProtKB-KW"/>
</dbReference>
<evidence type="ECO:0000256" key="1">
    <source>
        <dbReference type="ARBA" id="ARBA00009254"/>
    </source>
</evidence>
<gene>
    <name evidence="5 6" type="primary">rpmC</name>
    <name evidence="6" type="ORF">AB6A68_01520</name>
</gene>
<dbReference type="SUPFAM" id="SSF46561">
    <property type="entry name" value="Ribosomal protein L29 (L29p)"/>
    <property type="match status" value="1"/>
</dbReference>
<evidence type="ECO:0000256" key="2">
    <source>
        <dbReference type="ARBA" id="ARBA00022980"/>
    </source>
</evidence>
<evidence type="ECO:0000313" key="7">
    <source>
        <dbReference type="Proteomes" id="UP001560267"/>
    </source>
</evidence>
<reference evidence="6 7" key="1">
    <citation type="submission" date="2024-07" db="EMBL/GenBank/DDBJ databases">
        <title>Draft Genome Sequence of Ferrimicrobium acidiphilum Strain YE2023, Isolated from a Pulp of Bioleach Reactor.</title>
        <authorList>
            <person name="Elkina Y.A."/>
            <person name="Bulaeva A.G."/>
            <person name="Beletsky A.V."/>
            <person name="Mardanov A.V."/>
        </authorList>
    </citation>
    <scope>NUCLEOTIDE SEQUENCE [LARGE SCALE GENOMIC DNA]</scope>
    <source>
        <strain evidence="6 7">YE2023</strain>
    </source>
</reference>
<dbReference type="RefSeq" id="WP_298386348.1">
    <property type="nucleotide sequence ID" value="NZ_JBFSHR010000003.1"/>
</dbReference>
<dbReference type="Pfam" id="PF00831">
    <property type="entry name" value="Ribosomal_L29"/>
    <property type="match status" value="1"/>
</dbReference>
<dbReference type="InterPro" id="IPR036049">
    <property type="entry name" value="Ribosomal_uL29_sf"/>
</dbReference>
<keyword evidence="3 5" id="KW-0687">Ribonucleoprotein</keyword>
<dbReference type="CDD" id="cd00427">
    <property type="entry name" value="Ribosomal_L29_HIP"/>
    <property type="match status" value="1"/>
</dbReference>
<sequence>MSKAVDLRELLDEELQTKLLEAKEELFRLRFALASAQGTDTAKLGVLRKEIARIETVLSERRIIARGGK</sequence>
<dbReference type="Proteomes" id="UP001560267">
    <property type="component" value="Unassembled WGS sequence"/>
</dbReference>
<keyword evidence="7" id="KW-1185">Reference proteome</keyword>
<dbReference type="InterPro" id="IPR050063">
    <property type="entry name" value="Ribosomal_protein_uL29"/>
</dbReference>
<accession>A0ABV3XYZ8</accession>
<dbReference type="Gene3D" id="1.10.287.310">
    <property type="match status" value="1"/>
</dbReference>
<evidence type="ECO:0000256" key="5">
    <source>
        <dbReference type="HAMAP-Rule" id="MF_00374"/>
    </source>
</evidence>
<dbReference type="EMBL" id="JBFSHR010000003">
    <property type="protein sequence ID" value="MEX6428523.1"/>
    <property type="molecule type" value="Genomic_DNA"/>
</dbReference>
<dbReference type="PANTHER" id="PTHR10916:SF0">
    <property type="entry name" value="LARGE RIBOSOMAL SUBUNIT PROTEIN UL29C"/>
    <property type="match status" value="1"/>
</dbReference>
<comment type="similarity">
    <text evidence="1 5">Belongs to the universal ribosomal protein uL29 family.</text>
</comment>
<comment type="caution">
    <text evidence="6">The sequence shown here is derived from an EMBL/GenBank/DDBJ whole genome shotgun (WGS) entry which is preliminary data.</text>
</comment>
<proteinExistence type="inferred from homology"/>
<name>A0ABV3XYZ8_9ACTN</name>
<evidence type="ECO:0000256" key="3">
    <source>
        <dbReference type="ARBA" id="ARBA00023274"/>
    </source>
</evidence>